<name>A0A1G8FMG8_9SPHI</name>
<dbReference type="Proteomes" id="UP000199705">
    <property type="component" value="Unassembled WGS sequence"/>
</dbReference>
<sequence length="443" mass="51488">MKDIKNIHGRAMELMRIANQNLIDRNKEAYYENTKAALELEEEAAFELFADFDSEPTRSVLFRSAANLAYNLGEHGRAEKLIYQALSGSPYAEIKAELIGLKEKIEDSLVRELSANDIVEYSYINVIKENAVNLKIEPKTDKYSKAVVVDYIVDFLKNIQTSYKNFAEILFRKNFGEDEYPNYENALTSFRKDSNLLMVNLNYQSFGIGLVADTEIMNYKYDMSEKFVSFKKTLFDGFKNDVLFADLNSEKFHQQIAERFDDEERTKIYSTIINSLESKSDYKISISDQDFKFKVRELPTINKKAQSILKPKVVRVNETESELVIKKTMELTDVDGNKRAKLQTEYLSYAEFSIDISDIDEKQQDTRIYFSDPYNIKIVFEGNRFSINDSFFQIYVDSQDFKEIKKAYELALVRKYLTLSTNNDLSIDDQVVLENMKKTFLVS</sequence>
<evidence type="ECO:0000313" key="1">
    <source>
        <dbReference type="EMBL" id="SDH83353.1"/>
    </source>
</evidence>
<gene>
    <name evidence="1" type="ORF">SAMN05192573_1133</name>
</gene>
<protein>
    <submittedName>
        <fullName evidence="1">Uncharacterized protein</fullName>
    </submittedName>
</protein>
<reference evidence="2" key="1">
    <citation type="submission" date="2016-10" db="EMBL/GenBank/DDBJ databases">
        <authorList>
            <person name="Varghese N."/>
            <person name="Submissions S."/>
        </authorList>
    </citation>
    <scope>NUCLEOTIDE SEQUENCE [LARGE SCALE GENOMIC DNA]</scope>
    <source>
        <strain evidence="2">Gh-67</strain>
    </source>
</reference>
<dbReference type="RefSeq" id="WP_091172014.1">
    <property type="nucleotide sequence ID" value="NZ_FNCG01000013.1"/>
</dbReference>
<proteinExistence type="predicted"/>
<accession>A0A1G8FMG8</accession>
<organism evidence="1 2">
    <name type="scientific">Mucilaginibacter gossypii</name>
    <dbReference type="NCBI Taxonomy" id="551996"/>
    <lineage>
        <taxon>Bacteria</taxon>
        <taxon>Pseudomonadati</taxon>
        <taxon>Bacteroidota</taxon>
        <taxon>Sphingobacteriia</taxon>
        <taxon>Sphingobacteriales</taxon>
        <taxon>Sphingobacteriaceae</taxon>
        <taxon>Mucilaginibacter</taxon>
    </lineage>
</organism>
<dbReference type="STRING" id="551996.SAMN05192573_1133"/>
<dbReference type="AlphaFoldDB" id="A0A1G8FMG8"/>
<evidence type="ECO:0000313" key="2">
    <source>
        <dbReference type="Proteomes" id="UP000199705"/>
    </source>
</evidence>
<keyword evidence="2" id="KW-1185">Reference proteome</keyword>
<dbReference type="EMBL" id="FNCG01000013">
    <property type="protein sequence ID" value="SDH83353.1"/>
    <property type="molecule type" value="Genomic_DNA"/>
</dbReference>